<dbReference type="EMBL" id="LQYT01000012">
    <property type="protein sequence ID" value="KYD22221.1"/>
    <property type="molecule type" value="Genomic_DNA"/>
</dbReference>
<evidence type="ECO:0000313" key="3">
    <source>
        <dbReference type="Proteomes" id="UP000075683"/>
    </source>
</evidence>
<name>A0A150MCR2_9BACI</name>
<accession>A0A150MCR2</accession>
<proteinExistence type="predicted"/>
<sequence>MLAVCGLRLVCLRKTFGTAVASGFLEGFKKSAAPKEPPVSADGRDEEGRKVSRAD</sequence>
<protein>
    <submittedName>
        <fullName evidence="2">Uncharacterized protein</fullName>
    </submittedName>
</protein>
<reference evidence="2 3" key="1">
    <citation type="submission" date="2016-01" db="EMBL/GenBank/DDBJ databases">
        <title>Draft Genome Sequences of Seven Thermophilic Sporeformers Isolated from Foods.</title>
        <authorList>
            <person name="Berendsen E.M."/>
            <person name="Wells-Bennik M.H."/>
            <person name="Krawcyk A.O."/>
            <person name="De Jong A."/>
            <person name="Holsappel S."/>
            <person name="Eijlander R.T."/>
            <person name="Kuipers O.P."/>
        </authorList>
    </citation>
    <scope>NUCLEOTIDE SEQUENCE [LARGE SCALE GENOMIC DNA]</scope>
    <source>
        <strain evidence="2 3">B4135</strain>
    </source>
</reference>
<evidence type="ECO:0000313" key="2">
    <source>
        <dbReference type="EMBL" id="KYD22221.1"/>
    </source>
</evidence>
<dbReference type="AlphaFoldDB" id="A0A150MCR2"/>
<comment type="caution">
    <text evidence="2">The sequence shown here is derived from an EMBL/GenBank/DDBJ whole genome shotgun (WGS) entry which is preliminary data.</text>
</comment>
<gene>
    <name evidence="2" type="ORF">B4135_1351</name>
</gene>
<evidence type="ECO:0000256" key="1">
    <source>
        <dbReference type="SAM" id="MobiDB-lite"/>
    </source>
</evidence>
<organism evidence="2 3">
    <name type="scientific">Caldibacillus debilis</name>
    <dbReference type="NCBI Taxonomy" id="301148"/>
    <lineage>
        <taxon>Bacteria</taxon>
        <taxon>Bacillati</taxon>
        <taxon>Bacillota</taxon>
        <taxon>Bacilli</taxon>
        <taxon>Bacillales</taxon>
        <taxon>Bacillaceae</taxon>
        <taxon>Caldibacillus</taxon>
    </lineage>
</organism>
<feature type="compositionally biased region" description="Basic and acidic residues" evidence="1">
    <location>
        <begin position="42"/>
        <end position="55"/>
    </location>
</feature>
<dbReference type="Proteomes" id="UP000075683">
    <property type="component" value="Unassembled WGS sequence"/>
</dbReference>
<feature type="region of interest" description="Disordered" evidence="1">
    <location>
        <begin position="30"/>
        <end position="55"/>
    </location>
</feature>